<reference evidence="1 2" key="1">
    <citation type="submission" date="2020-07" db="EMBL/GenBank/DDBJ databases">
        <title>Sequencing the genomes of 1000 actinobacteria strains.</title>
        <authorList>
            <person name="Klenk H.-P."/>
        </authorList>
    </citation>
    <scope>NUCLEOTIDE SEQUENCE [LARGE SCALE GENOMIC DNA]</scope>
    <source>
        <strain evidence="1 2">DSM 7487</strain>
    </source>
</reference>
<comment type="caution">
    <text evidence="1">The sequence shown here is derived from an EMBL/GenBank/DDBJ whole genome shotgun (WGS) entry which is preliminary data.</text>
</comment>
<keyword evidence="2" id="KW-1185">Reference proteome</keyword>
<protein>
    <submittedName>
        <fullName evidence="1">Uncharacterized protein</fullName>
    </submittedName>
</protein>
<gene>
    <name evidence="1" type="ORF">BJ968_002721</name>
</gene>
<dbReference type="AlphaFoldDB" id="A0A7Y9J1I5"/>
<dbReference type="EMBL" id="JACCBB010000001">
    <property type="protein sequence ID" value="NYD23181.1"/>
    <property type="molecule type" value="Genomic_DNA"/>
</dbReference>
<sequence>MAIVVTTLPVIGSVVTAIATPRPVRSGPPTG</sequence>
<dbReference type="Proteomes" id="UP000521922">
    <property type="component" value="Unassembled WGS sequence"/>
</dbReference>
<accession>A0A7Y9J1I5</accession>
<evidence type="ECO:0000313" key="2">
    <source>
        <dbReference type="Proteomes" id="UP000521922"/>
    </source>
</evidence>
<organism evidence="1 2">
    <name type="scientific">Kineococcus aurantiacus</name>
    <dbReference type="NCBI Taxonomy" id="37633"/>
    <lineage>
        <taxon>Bacteria</taxon>
        <taxon>Bacillati</taxon>
        <taxon>Actinomycetota</taxon>
        <taxon>Actinomycetes</taxon>
        <taxon>Kineosporiales</taxon>
        <taxon>Kineosporiaceae</taxon>
        <taxon>Kineococcus</taxon>
    </lineage>
</organism>
<name>A0A7Y9J1I5_9ACTN</name>
<proteinExistence type="predicted"/>
<evidence type="ECO:0000313" key="1">
    <source>
        <dbReference type="EMBL" id="NYD23181.1"/>
    </source>
</evidence>